<name>R4WQC0_9BURK</name>
<dbReference type="HOGENOM" id="CLU_3181138_0_0_4"/>
<organism evidence="1 2">
    <name type="scientific">Caballeronia insecticola</name>
    <dbReference type="NCBI Taxonomy" id="758793"/>
    <lineage>
        <taxon>Bacteria</taxon>
        <taxon>Pseudomonadati</taxon>
        <taxon>Pseudomonadota</taxon>
        <taxon>Betaproteobacteria</taxon>
        <taxon>Burkholderiales</taxon>
        <taxon>Burkholderiaceae</taxon>
        <taxon>Caballeronia</taxon>
    </lineage>
</organism>
<reference evidence="1 2" key="2">
    <citation type="journal article" date="2018" name="Int. J. Syst. Evol. Microbiol.">
        <title>Burkholderia insecticola sp. nov., a gut symbiotic bacterium of the bean bug Riptortus pedestris.</title>
        <authorList>
            <person name="Takeshita K."/>
            <person name="Tamaki H."/>
            <person name="Ohbayashi T."/>
            <person name="Meng X.-Y."/>
            <person name="Sone T."/>
            <person name="Mitani Y."/>
            <person name="Peeters C."/>
            <person name="Kikuchi Y."/>
            <person name="Vandamme P."/>
        </authorList>
    </citation>
    <scope>NUCLEOTIDE SEQUENCE [LARGE SCALE GENOMIC DNA]</scope>
    <source>
        <strain evidence="1">RPE64</strain>
    </source>
</reference>
<accession>R4WQC0</accession>
<proteinExistence type="predicted"/>
<sequence length="46" mass="5475">MRRASHDDDLQFRYVWGAGSQPVDEMQFRAVNTYRPIRIKYLAMQG</sequence>
<dbReference type="EMBL" id="AP013060">
    <property type="protein sequence ID" value="BAN26734.1"/>
    <property type="molecule type" value="Genomic_DNA"/>
</dbReference>
<dbReference type="KEGG" id="buo:BRPE64_CCDS06510"/>
<evidence type="ECO:0000313" key="2">
    <source>
        <dbReference type="Proteomes" id="UP000013966"/>
    </source>
</evidence>
<dbReference type="Proteomes" id="UP000013966">
    <property type="component" value="Chromosome 3"/>
</dbReference>
<reference evidence="1 2" key="1">
    <citation type="journal article" date="2013" name="Genome Announc.">
        <title>Complete Genome Sequence of Burkholderia sp. Strain RPE64, Bacterial Symbiont of the Bean Bug Riptortus pedestris.</title>
        <authorList>
            <person name="Shibata T.F."/>
            <person name="Maeda T."/>
            <person name="Nikoh N."/>
            <person name="Yamaguchi K."/>
            <person name="Oshima K."/>
            <person name="Hattori M."/>
            <person name="Nishiyama T."/>
            <person name="Hasebe M."/>
            <person name="Fukatsu T."/>
            <person name="Kikuchi Y."/>
            <person name="Shigenobu S."/>
        </authorList>
    </citation>
    <scope>NUCLEOTIDE SEQUENCE [LARGE SCALE GENOMIC DNA]</scope>
</reference>
<dbReference type="STRING" id="758793.BRPE64_CCDS06510"/>
<keyword evidence="2" id="KW-1185">Reference proteome</keyword>
<protein>
    <submittedName>
        <fullName evidence="1">Uncharacterized protein</fullName>
    </submittedName>
</protein>
<gene>
    <name evidence="1" type="ORF">BRPE64_CCDS06510</name>
</gene>
<dbReference type="AlphaFoldDB" id="R4WQC0"/>
<evidence type="ECO:0000313" key="1">
    <source>
        <dbReference type="EMBL" id="BAN26734.1"/>
    </source>
</evidence>
<dbReference type="PATRIC" id="fig|758793.3.peg.4962"/>